<organism evidence="1">
    <name type="scientific">marine sediment metagenome</name>
    <dbReference type="NCBI Taxonomy" id="412755"/>
    <lineage>
        <taxon>unclassified sequences</taxon>
        <taxon>metagenomes</taxon>
        <taxon>ecological metagenomes</taxon>
    </lineage>
</organism>
<evidence type="ECO:0008006" key="2">
    <source>
        <dbReference type="Google" id="ProtNLM"/>
    </source>
</evidence>
<dbReference type="InterPro" id="IPR029044">
    <property type="entry name" value="Nucleotide-diphossugar_trans"/>
</dbReference>
<evidence type="ECO:0000313" key="1">
    <source>
        <dbReference type="EMBL" id="GAF82576.1"/>
    </source>
</evidence>
<dbReference type="SUPFAM" id="SSF53448">
    <property type="entry name" value="Nucleotide-diphospho-sugar transferases"/>
    <property type="match status" value="1"/>
</dbReference>
<comment type="caution">
    <text evidence="1">The sequence shown here is derived from an EMBL/GenBank/DDBJ whole genome shotgun (WGS) entry which is preliminary data.</text>
</comment>
<gene>
    <name evidence="1" type="ORF">S01H1_11840</name>
</gene>
<dbReference type="AlphaFoldDB" id="X0T5H4"/>
<name>X0T5H4_9ZZZZ</name>
<dbReference type="EMBL" id="BARS01006051">
    <property type="protein sequence ID" value="GAF82576.1"/>
    <property type="molecule type" value="Genomic_DNA"/>
</dbReference>
<proteinExistence type="predicted"/>
<accession>X0T5H4</accession>
<dbReference type="Gene3D" id="3.90.550.10">
    <property type="entry name" value="Spore Coat Polysaccharide Biosynthesis Protein SpsA, Chain A"/>
    <property type="match status" value="1"/>
</dbReference>
<protein>
    <recommendedName>
        <fullName evidence="2">Nucleotide-diphospho-sugar transferase domain-containing protein</fullName>
    </recommendedName>
</protein>
<sequence>MKRGVLYVAFGDNARLEVISSVASLWQYNDLDVTVVCDSPVDLNGAEFVRFEGSGDPLRRSRLAKLSLNLLVRDKWDCFLYLDADTRVRGDLSSGFDLLEDGWDIALTPSVHQVGEGAGLMHHVGEDEREVTLSEYINPQPLALQAGVMFVKCNHRTDKLFALWRSEWRKWFGQDQAALLRALEAAPAKVWMLGRPWNTGDRNDALIEHLFGRAR</sequence>
<reference evidence="1" key="1">
    <citation type="journal article" date="2014" name="Front. Microbiol.">
        <title>High frequency of phylogenetically diverse reductive dehalogenase-homologous genes in deep subseafloor sedimentary metagenomes.</title>
        <authorList>
            <person name="Kawai M."/>
            <person name="Futagami T."/>
            <person name="Toyoda A."/>
            <person name="Takaki Y."/>
            <person name="Nishi S."/>
            <person name="Hori S."/>
            <person name="Arai W."/>
            <person name="Tsubouchi T."/>
            <person name="Morono Y."/>
            <person name="Uchiyama I."/>
            <person name="Ito T."/>
            <person name="Fujiyama A."/>
            <person name="Inagaki F."/>
            <person name="Takami H."/>
        </authorList>
    </citation>
    <scope>NUCLEOTIDE SEQUENCE</scope>
    <source>
        <strain evidence="1">Expedition CK06-06</strain>
    </source>
</reference>